<dbReference type="EMBL" id="JAFDVH010000012">
    <property type="protein sequence ID" value="KAG7467156.1"/>
    <property type="molecule type" value="Genomic_DNA"/>
</dbReference>
<feature type="region of interest" description="Disordered" evidence="1">
    <location>
        <begin position="84"/>
        <end position="113"/>
    </location>
</feature>
<feature type="compositionally biased region" description="Basic residues" evidence="1">
    <location>
        <begin position="161"/>
        <end position="171"/>
    </location>
</feature>
<comment type="caution">
    <text evidence="2">The sequence shown here is derived from an EMBL/GenBank/DDBJ whole genome shotgun (WGS) entry which is preliminary data.</text>
</comment>
<protein>
    <submittedName>
        <fullName evidence="2">Uncharacterized protein</fullName>
    </submittedName>
</protein>
<reference evidence="2" key="1">
    <citation type="submission" date="2021-01" db="EMBL/GenBank/DDBJ databases">
        <authorList>
            <person name="Zahm M."/>
            <person name="Roques C."/>
            <person name="Cabau C."/>
            <person name="Klopp C."/>
            <person name="Donnadieu C."/>
            <person name="Jouanno E."/>
            <person name="Lampietro C."/>
            <person name="Louis A."/>
            <person name="Herpin A."/>
            <person name="Echchiki A."/>
            <person name="Berthelot C."/>
            <person name="Parey E."/>
            <person name="Roest-Crollius H."/>
            <person name="Braasch I."/>
            <person name="Postlethwait J."/>
            <person name="Bobe J."/>
            <person name="Montfort J."/>
            <person name="Bouchez O."/>
            <person name="Begum T."/>
            <person name="Mejri S."/>
            <person name="Adams A."/>
            <person name="Chen W.-J."/>
            <person name="Guiguen Y."/>
        </authorList>
    </citation>
    <scope>NUCLEOTIDE SEQUENCE</scope>
    <source>
        <strain evidence="2">YG-15Mar2019-1</strain>
        <tissue evidence="2">Brain</tissue>
    </source>
</reference>
<feature type="compositionally biased region" description="Polar residues" evidence="1">
    <location>
        <begin position="90"/>
        <end position="111"/>
    </location>
</feature>
<keyword evidence="3" id="KW-1185">Reference proteome</keyword>
<dbReference type="Proteomes" id="UP001046870">
    <property type="component" value="Chromosome 12"/>
</dbReference>
<proteinExistence type="predicted"/>
<dbReference type="AlphaFoldDB" id="A0A9D3PWG4"/>
<feature type="region of interest" description="Disordered" evidence="1">
    <location>
        <begin position="158"/>
        <end position="198"/>
    </location>
</feature>
<organism evidence="2 3">
    <name type="scientific">Megalops atlanticus</name>
    <name type="common">Tarpon</name>
    <name type="synonym">Clupea gigantea</name>
    <dbReference type="NCBI Taxonomy" id="7932"/>
    <lineage>
        <taxon>Eukaryota</taxon>
        <taxon>Metazoa</taxon>
        <taxon>Chordata</taxon>
        <taxon>Craniata</taxon>
        <taxon>Vertebrata</taxon>
        <taxon>Euteleostomi</taxon>
        <taxon>Actinopterygii</taxon>
        <taxon>Neopterygii</taxon>
        <taxon>Teleostei</taxon>
        <taxon>Elopiformes</taxon>
        <taxon>Megalopidae</taxon>
        <taxon>Megalops</taxon>
    </lineage>
</organism>
<evidence type="ECO:0000313" key="3">
    <source>
        <dbReference type="Proteomes" id="UP001046870"/>
    </source>
</evidence>
<sequence length="198" mass="21674">MNPGASRPHPTLAANFLATGFMFQLEKYIIKVQLFHILICHSLWVYRAERIQSKPIKEPHRLCQGSLSIGANGRDLDLADVLDHRHDPSSNEQSSLKDTSQGEAPNKTPFQEATDCATPLMLTKGFLDLRKSSGITAESHGLGKDVSASLDCHTAKLTASQKKKSTEKRHGKTTEDLGGGLGREDTDTPIYSHRLGQG</sequence>
<gene>
    <name evidence="2" type="ORF">MATL_G00150400</name>
</gene>
<accession>A0A9D3PWG4</accession>
<name>A0A9D3PWG4_MEGAT</name>
<evidence type="ECO:0000256" key="1">
    <source>
        <dbReference type="SAM" id="MobiDB-lite"/>
    </source>
</evidence>
<evidence type="ECO:0000313" key="2">
    <source>
        <dbReference type="EMBL" id="KAG7467156.1"/>
    </source>
</evidence>